<dbReference type="Gene3D" id="3.30.60.270">
    <property type="match status" value="1"/>
</dbReference>
<gene>
    <name evidence="1" type="ORF">PXEA_LOCUS7673</name>
</gene>
<proteinExistence type="predicted"/>
<dbReference type="AlphaFoldDB" id="A0A3S5CJU6"/>
<keyword evidence="2" id="KW-1185">Reference proteome</keyword>
<dbReference type="Proteomes" id="UP000784294">
    <property type="component" value="Unassembled WGS sequence"/>
</dbReference>
<dbReference type="EMBL" id="CAAALY010020446">
    <property type="protein sequence ID" value="VEL14233.1"/>
    <property type="molecule type" value="Genomic_DNA"/>
</dbReference>
<sequence length="66" mass="7278">MRNPHMPPLDPCELSASERVRVQELGYRLIPGNRCQGGWTPPRLKQAVVLLAKSCKPANVVSSHST</sequence>
<reference evidence="1" key="1">
    <citation type="submission" date="2018-11" db="EMBL/GenBank/DDBJ databases">
        <authorList>
            <consortium name="Pathogen Informatics"/>
        </authorList>
    </citation>
    <scope>NUCLEOTIDE SEQUENCE</scope>
</reference>
<evidence type="ECO:0000313" key="1">
    <source>
        <dbReference type="EMBL" id="VEL14233.1"/>
    </source>
</evidence>
<dbReference type="OrthoDB" id="443634at2759"/>
<organism evidence="1 2">
    <name type="scientific">Protopolystoma xenopodis</name>
    <dbReference type="NCBI Taxonomy" id="117903"/>
    <lineage>
        <taxon>Eukaryota</taxon>
        <taxon>Metazoa</taxon>
        <taxon>Spiralia</taxon>
        <taxon>Lophotrochozoa</taxon>
        <taxon>Platyhelminthes</taxon>
        <taxon>Monogenea</taxon>
        <taxon>Polyopisthocotylea</taxon>
        <taxon>Polystomatidea</taxon>
        <taxon>Polystomatidae</taxon>
        <taxon>Protopolystoma</taxon>
    </lineage>
</organism>
<evidence type="ECO:0000313" key="2">
    <source>
        <dbReference type="Proteomes" id="UP000784294"/>
    </source>
</evidence>
<comment type="caution">
    <text evidence="1">The sequence shown here is derived from an EMBL/GenBank/DDBJ whole genome shotgun (WGS) entry which is preliminary data.</text>
</comment>
<accession>A0A3S5CJU6</accession>
<protein>
    <submittedName>
        <fullName evidence="1">Uncharacterized protein</fullName>
    </submittedName>
</protein>
<name>A0A3S5CJU6_9PLAT</name>